<name>A0ABZ1HXL4_9PSEU</name>
<evidence type="ECO:0000313" key="2">
    <source>
        <dbReference type="Proteomes" id="UP001330812"/>
    </source>
</evidence>
<keyword evidence="2" id="KW-1185">Reference proteome</keyword>
<dbReference type="EMBL" id="CP142149">
    <property type="protein sequence ID" value="WSE26110.1"/>
    <property type="molecule type" value="Genomic_DNA"/>
</dbReference>
<sequence length="109" mass="11018">MATVTPQQVKYSGVVLTTVAATAGPDKVKWGEDVALLITNGSGSAITATVVVPGNTKYGQAEPDVTSASIAATKQVAFGPFPKDLADDNGDVSFTVSAATSVTYAAIRV</sequence>
<reference evidence="1 2" key="1">
    <citation type="journal article" date="2015" name="Int. J. Syst. Evol. Microbiol.">
        <title>Amycolatopsis rhabdoformis sp. nov., an actinomycete isolated from a tropical forest soil.</title>
        <authorList>
            <person name="Souza W.R."/>
            <person name="Silva R.E."/>
            <person name="Goodfellow M."/>
            <person name="Busarakam K."/>
            <person name="Figueiro F.S."/>
            <person name="Ferreira D."/>
            <person name="Rodrigues-Filho E."/>
            <person name="Moraes L.A.B."/>
            <person name="Zucchi T.D."/>
        </authorList>
    </citation>
    <scope>NUCLEOTIDE SEQUENCE [LARGE SCALE GENOMIC DNA]</scope>
    <source>
        <strain evidence="1 2">NCIMB 14900</strain>
    </source>
</reference>
<proteinExistence type="predicted"/>
<organism evidence="1 2">
    <name type="scientific">Amycolatopsis rhabdoformis</name>
    <dbReference type="NCBI Taxonomy" id="1448059"/>
    <lineage>
        <taxon>Bacteria</taxon>
        <taxon>Bacillati</taxon>
        <taxon>Actinomycetota</taxon>
        <taxon>Actinomycetes</taxon>
        <taxon>Pseudonocardiales</taxon>
        <taxon>Pseudonocardiaceae</taxon>
        <taxon>Amycolatopsis</taxon>
    </lineage>
</organism>
<gene>
    <name evidence="1" type="ORF">VSH64_24865</name>
</gene>
<protein>
    <recommendedName>
        <fullName evidence="3">DUF2190 family protein</fullName>
    </recommendedName>
</protein>
<accession>A0ABZ1HXL4</accession>
<dbReference type="Proteomes" id="UP001330812">
    <property type="component" value="Chromosome"/>
</dbReference>
<evidence type="ECO:0008006" key="3">
    <source>
        <dbReference type="Google" id="ProtNLM"/>
    </source>
</evidence>
<evidence type="ECO:0000313" key="1">
    <source>
        <dbReference type="EMBL" id="WSE26110.1"/>
    </source>
</evidence>
<dbReference type="RefSeq" id="WP_326565077.1">
    <property type="nucleotide sequence ID" value="NZ_CP142149.1"/>
</dbReference>